<keyword evidence="2" id="KW-1185">Reference proteome</keyword>
<evidence type="ECO:0000313" key="1">
    <source>
        <dbReference type="EMBL" id="MBC5725678.1"/>
    </source>
</evidence>
<dbReference type="EMBL" id="JACOPL010000008">
    <property type="protein sequence ID" value="MBC5725678.1"/>
    <property type="molecule type" value="Genomic_DNA"/>
</dbReference>
<organism evidence="1 2">
    <name type="scientific">Agathobaculum faecis</name>
    <dbReference type="NCBI Taxonomy" id="2763013"/>
    <lineage>
        <taxon>Bacteria</taxon>
        <taxon>Bacillati</taxon>
        <taxon>Bacillota</taxon>
        <taxon>Clostridia</taxon>
        <taxon>Eubacteriales</taxon>
        <taxon>Butyricicoccaceae</taxon>
        <taxon>Agathobaculum</taxon>
    </lineage>
</organism>
<dbReference type="Proteomes" id="UP000606499">
    <property type="component" value="Unassembled WGS sequence"/>
</dbReference>
<name>A0A923LUQ9_9FIRM</name>
<dbReference type="RefSeq" id="WP_054326926.1">
    <property type="nucleotide sequence ID" value="NZ_JACOPL010000008.1"/>
</dbReference>
<gene>
    <name evidence="1" type="ORF">H8S45_09450</name>
</gene>
<proteinExistence type="predicted"/>
<accession>A0A923LUQ9</accession>
<dbReference type="AlphaFoldDB" id="A0A923LUQ9"/>
<comment type="caution">
    <text evidence="1">The sequence shown here is derived from an EMBL/GenBank/DDBJ whole genome shotgun (WGS) entry which is preliminary data.</text>
</comment>
<protein>
    <submittedName>
        <fullName evidence="1">Uncharacterized protein</fullName>
    </submittedName>
</protein>
<sequence length="606" mass="66001">MRAYQFPYPETERETVVSRFGGADFRTHPTKVSLSRSPDLQNLICDQNDFLVKRTGWKTQQNYNAPLFGLFPLPDGSGLAVHAGTKLYARPATGTQAELCTDMNEAFSQSFVMNGVLYLLDGQTYRAVRKNSAGTAWEAVKVQDVAYVPTTTISAQPTGGGTSYEAVNLLTPKRINTFIGNGSATQFQVDAKNLDDTEVTAAVNGASVTVSSVNRTTGLITLASAPANANGLANVSITFSKTVTGYADKINQCRFAGLYGGKNDTRAFVAGNPDEPDCDWQSGLYDPTYFPDTGYTRMGTDASAIVGYLKQYESQLVIKSGGAQEATSYLRSYLMADDGTALYPLKQGAQGAGATAPRSFATLGDLPLFLSARGVQGAFGTAVAEQRTIRSVSDAIVPKLETEAGLENACAAVFEGKYYLAVNGHMYIADSTLTEENGDPAWFYWTEVPAQCLAVLDGRLWFGTADGRLCRFARADEDGAYCDDDAAIDAYWRTPTLPLADWGRVKTVRDVIPTLMPYSRSGATVQYENENGALLALSRNMDLFSFKTLDFSRFSFRCIPGAVSYRTRRRQHRMPLFAVRIGNDRPDEPFGLLALTIRWTQGQTVI</sequence>
<evidence type="ECO:0000313" key="2">
    <source>
        <dbReference type="Proteomes" id="UP000606499"/>
    </source>
</evidence>
<reference evidence="1" key="1">
    <citation type="submission" date="2020-08" db="EMBL/GenBank/DDBJ databases">
        <title>Genome public.</title>
        <authorList>
            <person name="Liu C."/>
            <person name="Sun Q."/>
        </authorList>
    </citation>
    <scope>NUCLEOTIDE SEQUENCE</scope>
    <source>
        <strain evidence="1">NSJ-28</strain>
    </source>
</reference>